<dbReference type="EMBL" id="JAGGLB010000015">
    <property type="protein sequence ID" value="MBP1992729.1"/>
    <property type="molecule type" value="Genomic_DNA"/>
</dbReference>
<accession>A0ABS4J1N9</accession>
<dbReference type="Proteomes" id="UP001519287">
    <property type="component" value="Unassembled WGS sequence"/>
</dbReference>
<evidence type="ECO:0000313" key="2">
    <source>
        <dbReference type="Proteomes" id="UP001519287"/>
    </source>
</evidence>
<comment type="caution">
    <text evidence="1">The sequence shown here is derived from an EMBL/GenBank/DDBJ whole genome shotgun (WGS) entry which is preliminary data.</text>
</comment>
<name>A0ABS4J1N9_9BACL</name>
<dbReference type="RefSeq" id="WP_281068870.1">
    <property type="nucleotide sequence ID" value="NZ_JAGGLB010000015.1"/>
</dbReference>
<evidence type="ECO:0000313" key="1">
    <source>
        <dbReference type="EMBL" id="MBP1992729.1"/>
    </source>
</evidence>
<sequence length="41" mass="4499">MKRKALIMTILFTLSITLVSGTPLSLKTKHDTAKNSVGNIR</sequence>
<gene>
    <name evidence="1" type="ORF">J2Z66_004342</name>
</gene>
<organism evidence="1 2">
    <name type="scientific">Paenibacillus eucommiae</name>
    <dbReference type="NCBI Taxonomy" id="1355755"/>
    <lineage>
        <taxon>Bacteria</taxon>
        <taxon>Bacillati</taxon>
        <taxon>Bacillota</taxon>
        <taxon>Bacilli</taxon>
        <taxon>Bacillales</taxon>
        <taxon>Paenibacillaceae</taxon>
        <taxon>Paenibacillus</taxon>
    </lineage>
</organism>
<protein>
    <submittedName>
        <fullName evidence="1">Uncharacterized protein</fullName>
    </submittedName>
</protein>
<reference evidence="1 2" key="1">
    <citation type="submission" date="2021-03" db="EMBL/GenBank/DDBJ databases">
        <title>Genomic Encyclopedia of Type Strains, Phase IV (KMG-IV): sequencing the most valuable type-strain genomes for metagenomic binning, comparative biology and taxonomic classification.</title>
        <authorList>
            <person name="Goeker M."/>
        </authorList>
    </citation>
    <scope>NUCLEOTIDE SEQUENCE [LARGE SCALE GENOMIC DNA]</scope>
    <source>
        <strain evidence="1 2">DSM 26048</strain>
    </source>
</reference>
<keyword evidence="2" id="KW-1185">Reference proteome</keyword>
<proteinExistence type="predicted"/>